<protein>
    <submittedName>
        <fullName evidence="2">Uncharacterized protein</fullName>
    </submittedName>
</protein>
<feature type="region of interest" description="Disordered" evidence="1">
    <location>
        <begin position="1"/>
        <end position="43"/>
    </location>
</feature>
<sequence>MLARDSDEALDSAGPPQCLDDGRHLDGLRTGAEDRHDNGHGWLPLEIETGGGLTPSRLNLGDIAIGIEIG</sequence>
<dbReference type="EMBL" id="BMJI01000007">
    <property type="protein sequence ID" value="GGC89942.1"/>
    <property type="molecule type" value="Genomic_DNA"/>
</dbReference>
<evidence type="ECO:0000313" key="3">
    <source>
        <dbReference type="Proteomes" id="UP000597761"/>
    </source>
</evidence>
<gene>
    <name evidence="2" type="ORF">GCM10011512_16120</name>
</gene>
<accession>A0ABQ1P667</accession>
<reference evidence="3" key="1">
    <citation type="journal article" date="2019" name="Int. J. Syst. Evol. Microbiol.">
        <title>The Global Catalogue of Microorganisms (GCM) 10K type strain sequencing project: providing services to taxonomists for standard genome sequencing and annotation.</title>
        <authorList>
            <consortium name="The Broad Institute Genomics Platform"/>
            <consortium name="The Broad Institute Genome Sequencing Center for Infectious Disease"/>
            <person name="Wu L."/>
            <person name="Ma J."/>
        </authorList>
    </citation>
    <scope>NUCLEOTIDE SEQUENCE [LARGE SCALE GENOMIC DNA]</scope>
    <source>
        <strain evidence="3">CGMCC 1.15480</strain>
    </source>
</reference>
<comment type="caution">
    <text evidence="2">The sequence shown here is derived from an EMBL/GenBank/DDBJ whole genome shotgun (WGS) entry which is preliminary data.</text>
</comment>
<proteinExistence type="predicted"/>
<feature type="compositionally biased region" description="Basic and acidic residues" evidence="1">
    <location>
        <begin position="20"/>
        <end position="39"/>
    </location>
</feature>
<dbReference type="Proteomes" id="UP000597761">
    <property type="component" value="Unassembled WGS sequence"/>
</dbReference>
<organism evidence="2 3">
    <name type="scientific">Tersicoccus solisilvae</name>
    <dbReference type="NCBI Taxonomy" id="1882339"/>
    <lineage>
        <taxon>Bacteria</taxon>
        <taxon>Bacillati</taxon>
        <taxon>Actinomycetota</taxon>
        <taxon>Actinomycetes</taxon>
        <taxon>Micrococcales</taxon>
        <taxon>Micrococcaceae</taxon>
        <taxon>Tersicoccus</taxon>
    </lineage>
</organism>
<evidence type="ECO:0000313" key="2">
    <source>
        <dbReference type="EMBL" id="GGC89942.1"/>
    </source>
</evidence>
<evidence type="ECO:0000256" key="1">
    <source>
        <dbReference type="SAM" id="MobiDB-lite"/>
    </source>
</evidence>
<name>A0ABQ1P667_9MICC</name>
<keyword evidence="3" id="KW-1185">Reference proteome</keyword>